<dbReference type="InterPro" id="IPR007867">
    <property type="entry name" value="GMC_OxRtase_C"/>
</dbReference>
<comment type="caution">
    <text evidence="9">The sequence shown here is derived from an EMBL/GenBank/DDBJ whole genome shotgun (WGS) entry which is preliminary data.</text>
</comment>
<dbReference type="PANTHER" id="PTHR11552">
    <property type="entry name" value="GLUCOSE-METHANOL-CHOLINE GMC OXIDOREDUCTASE"/>
    <property type="match status" value="1"/>
</dbReference>
<evidence type="ECO:0000256" key="2">
    <source>
        <dbReference type="ARBA" id="ARBA00010790"/>
    </source>
</evidence>
<sequence length="538" mass="59284">MSSFINSSYDFIVIGGGSAGAVIASRLSEVSHYQVLLIEAGKADSNPFIHIPFGLAALARIKSLNWNYQTSQESHLANRQLYWPRGKVLGGSSSVNAMCYIRGDASDYDEWENAGASGWNWQSVLPYFLKAEGHTSRFDSFHSNQGPLKVTQLTDPDPLSDAFIQAANKHGLATNHDFNAEFRDGVGIYDVTQTNGQRCSAAKAYLDTAKHRPNLTVLCDVQVEKLHIQDNHVSGVYITLNKQQTLIRSTKEVVLCAGAINTPQLLMLSGIGDEQQLCKHNIAPTVIKPGVGKNLQDHLDIMVQSRHSSSQGYGISLSGIGQLIRQSWRYYRSRRGMLTSNVAEAGGFCKSDKRQTKADLQFHFIPAILRDHGRQLAFGHGASLHVCHLYPKSRGEIQLQSSSIESAPIIKANYLAEPDDLNVLINALKLARQIMQTMNYTIKGAVEIEPGNERISDQELESYIRLNAQTIYHPVGTCKMGHDNDEMAVVDARLKCIGIKGLRIADASVMPSIVGGNTNAPVIMIAERAADFIKHDWR</sequence>
<proteinExistence type="inferred from homology"/>
<dbReference type="PROSITE" id="PS00623">
    <property type="entry name" value="GMC_OXRED_1"/>
    <property type="match status" value="1"/>
</dbReference>
<reference evidence="9" key="2">
    <citation type="submission" date="2020-08" db="EMBL/GenBank/DDBJ databases">
        <authorList>
            <person name="Lai Q."/>
        </authorList>
    </citation>
    <scope>NUCLEOTIDE SEQUENCE</scope>
    <source>
        <strain evidence="9">S27-2</strain>
    </source>
</reference>
<accession>A0A8J6M6M7</accession>
<dbReference type="GO" id="GO:0016614">
    <property type="term" value="F:oxidoreductase activity, acting on CH-OH group of donors"/>
    <property type="evidence" value="ECO:0007669"/>
    <property type="project" value="InterPro"/>
</dbReference>
<evidence type="ECO:0000313" key="9">
    <source>
        <dbReference type="EMBL" id="MBC3767226.1"/>
    </source>
</evidence>
<dbReference type="GO" id="GO:0050660">
    <property type="term" value="F:flavin adenine dinucleotide binding"/>
    <property type="evidence" value="ECO:0007669"/>
    <property type="project" value="InterPro"/>
</dbReference>
<feature type="domain" description="Glucose-methanol-choline oxidoreductase N-terminal" evidence="8">
    <location>
        <begin position="258"/>
        <end position="272"/>
    </location>
</feature>
<feature type="binding site" evidence="5">
    <location>
        <position position="88"/>
    </location>
    <ligand>
        <name>FAD</name>
        <dbReference type="ChEBI" id="CHEBI:57692"/>
    </ligand>
</feature>
<evidence type="ECO:0000256" key="4">
    <source>
        <dbReference type="ARBA" id="ARBA00022827"/>
    </source>
</evidence>
<evidence type="ECO:0000256" key="3">
    <source>
        <dbReference type="ARBA" id="ARBA00022630"/>
    </source>
</evidence>
<evidence type="ECO:0000256" key="5">
    <source>
        <dbReference type="PIRSR" id="PIRSR000137-2"/>
    </source>
</evidence>
<dbReference type="SUPFAM" id="SSF54373">
    <property type="entry name" value="FAD-linked reductases, C-terminal domain"/>
    <property type="match status" value="1"/>
</dbReference>
<evidence type="ECO:0000256" key="6">
    <source>
        <dbReference type="RuleBase" id="RU003968"/>
    </source>
</evidence>
<organism evidence="9 10">
    <name type="scientific">Neptunicella marina</name>
    <dbReference type="NCBI Taxonomy" id="2125989"/>
    <lineage>
        <taxon>Bacteria</taxon>
        <taxon>Pseudomonadati</taxon>
        <taxon>Pseudomonadota</taxon>
        <taxon>Gammaproteobacteria</taxon>
        <taxon>Alteromonadales</taxon>
        <taxon>Alteromonadaceae</taxon>
        <taxon>Neptunicella</taxon>
    </lineage>
</organism>
<evidence type="ECO:0000313" key="10">
    <source>
        <dbReference type="Proteomes" id="UP000601768"/>
    </source>
</evidence>
<dbReference type="AlphaFoldDB" id="A0A8J6M6M7"/>
<dbReference type="Pfam" id="PF00732">
    <property type="entry name" value="GMC_oxred_N"/>
    <property type="match status" value="1"/>
</dbReference>
<feature type="binding site" evidence="5">
    <location>
        <position position="223"/>
    </location>
    <ligand>
        <name>FAD</name>
        <dbReference type="ChEBI" id="CHEBI:57692"/>
    </ligand>
</feature>
<dbReference type="EMBL" id="JACNEP010000015">
    <property type="protein sequence ID" value="MBC3767226.1"/>
    <property type="molecule type" value="Genomic_DNA"/>
</dbReference>
<dbReference type="PIRSF" id="PIRSF000137">
    <property type="entry name" value="Alcohol_oxidase"/>
    <property type="match status" value="1"/>
</dbReference>
<comment type="similarity">
    <text evidence="2 6">Belongs to the GMC oxidoreductase family.</text>
</comment>
<protein>
    <submittedName>
        <fullName evidence="9">GMC family oxidoreductase N-terminal domain-containing protein</fullName>
    </submittedName>
</protein>
<gene>
    <name evidence="9" type="ORF">H8B19_15200</name>
</gene>
<name>A0A8J6M6M7_9ALTE</name>
<evidence type="ECO:0000256" key="1">
    <source>
        <dbReference type="ARBA" id="ARBA00001974"/>
    </source>
</evidence>
<evidence type="ECO:0000259" key="7">
    <source>
        <dbReference type="PROSITE" id="PS00623"/>
    </source>
</evidence>
<dbReference type="Proteomes" id="UP000601768">
    <property type="component" value="Unassembled WGS sequence"/>
</dbReference>
<keyword evidence="3 6" id="KW-0285">Flavoprotein</keyword>
<dbReference type="InterPro" id="IPR012132">
    <property type="entry name" value="GMC_OxRdtase"/>
</dbReference>
<feature type="domain" description="Glucose-methanol-choline oxidoreductase N-terminal" evidence="7">
    <location>
        <begin position="86"/>
        <end position="109"/>
    </location>
</feature>
<dbReference type="PANTHER" id="PTHR11552:SF147">
    <property type="entry name" value="CHOLINE DEHYDROGENASE, MITOCHONDRIAL"/>
    <property type="match status" value="1"/>
</dbReference>
<keyword evidence="4 5" id="KW-0274">FAD</keyword>
<dbReference type="PROSITE" id="PS00624">
    <property type="entry name" value="GMC_OXRED_2"/>
    <property type="match status" value="1"/>
</dbReference>
<keyword evidence="10" id="KW-1185">Reference proteome</keyword>
<evidence type="ECO:0000259" key="8">
    <source>
        <dbReference type="PROSITE" id="PS00624"/>
    </source>
</evidence>
<dbReference type="Pfam" id="PF05199">
    <property type="entry name" value="GMC_oxred_C"/>
    <property type="match status" value="1"/>
</dbReference>
<dbReference type="Gene3D" id="3.30.560.10">
    <property type="entry name" value="Glucose Oxidase, domain 3"/>
    <property type="match status" value="1"/>
</dbReference>
<dbReference type="Gene3D" id="3.50.50.60">
    <property type="entry name" value="FAD/NAD(P)-binding domain"/>
    <property type="match status" value="1"/>
</dbReference>
<reference evidence="9" key="1">
    <citation type="journal article" date="2018" name="Int. J. Syst. Evol. Microbiol.">
        <title>Neptunicella marina gen. nov., sp. nov., isolated from surface seawater.</title>
        <authorList>
            <person name="Liu X."/>
            <person name="Lai Q."/>
            <person name="Du Y."/>
            <person name="Zhang X."/>
            <person name="Liu Z."/>
            <person name="Sun F."/>
            <person name="Shao Z."/>
        </authorList>
    </citation>
    <scope>NUCLEOTIDE SEQUENCE</scope>
    <source>
        <strain evidence="9">S27-2</strain>
    </source>
</reference>
<dbReference type="RefSeq" id="WP_186507744.1">
    <property type="nucleotide sequence ID" value="NZ_JACNEP010000015.1"/>
</dbReference>
<comment type="cofactor">
    <cofactor evidence="1 5">
        <name>FAD</name>
        <dbReference type="ChEBI" id="CHEBI:57692"/>
    </cofactor>
</comment>
<dbReference type="InterPro" id="IPR036188">
    <property type="entry name" value="FAD/NAD-bd_sf"/>
</dbReference>
<dbReference type="SUPFAM" id="SSF51905">
    <property type="entry name" value="FAD/NAD(P)-binding domain"/>
    <property type="match status" value="1"/>
</dbReference>
<dbReference type="InterPro" id="IPR000172">
    <property type="entry name" value="GMC_OxRdtase_N"/>
</dbReference>